<dbReference type="PROSITE" id="PS50263">
    <property type="entry name" value="CN_HYDROLASE"/>
    <property type="match status" value="1"/>
</dbReference>
<feature type="transmembrane region" description="Helical" evidence="9">
    <location>
        <begin position="48"/>
        <end position="67"/>
    </location>
</feature>
<dbReference type="CDD" id="cd07571">
    <property type="entry name" value="ALP_N-acyl_transferase"/>
    <property type="match status" value="1"/>
</dbReference>
<evidence type="ECO:0000256" key="6">
    <source>
        <dbReference type="ARBA" id="ARBA00022989"/>
    </source>
</evidence>
<comment type="function">
    <text evidence="9">Catalyzes the phospholipid dependent N-acylation of the N-terminal cysteine of apolipoprotein, the last step in lipoprotein maturation.</text>
</comment>
<keyword evidence="5 9" id="KW-0812">Transmembrane</keyword>
<evidence type="ECO:0000313" key="11">
    <source>
        <dbReference type="EMBL" id="MFC0268224.1"/>
    </source>
</evidence>
<evidence type="ECO:0000256" key="7">
    <source>
        <dbReference type="ARBA" id="ARBA00023136"/>
    </source>
</evidence>
<comment type="catalytic activity">
    <reaction evidence="9">
        <text>N-terminal S-1,2-diacyl-sn-glyceryl-L-cysteinyl-[lipoprotein] + a glycerophospholipid = N-acyl-S-1,2-diacyl-sn-glyceryl-L-cysteinyl-[lipoprotein] + a 2-acyl-sn-glycero-3-phospholipid + H(+)</text>
        <dbReference type="Rhea" id="RHEA:48228"/>
        <dbReference type="Rhea" id="RHEA-COMP:14681"/>
        <dbReference type="Rhea" id="RHEA-COMP:14684"/>
        <dbReference type="ChEBI" id="CHEBI:15378"/>
        <dbReference type="ChEBI" id="CHEBI:136912"/>
        <dbReference type="ChEBI" id="CHEBI:140656"/>
        <dbReference type="ChEBI" id="CHEBI:140657"/>
        <dbReference type="ChEBI" id="CHEBI:140660"/>
        <dbReference type="EC" id="2.3.1.269"/>
    </reaction>
</comment>
<feature type="transmembrane region" description="Helical" evidence="9">
    <location>
        <begin position="136"/>
        <end position="161"/>
    </location>
</feature>
<dbReference type="GO" id="GO:0016746">
    <property type="term" value="F:acyltransferase activity"/>
    <property type="evidence" value="ECO:0007669"/>
    <property type="project" value="UniProtKB-KW"/>
</dbReference>
<dbReference type="InterPro" id="IPR003010">
    <property type="entry name" value="C-N_Hydrolase"/>
</dbReference>
<dbReference type="HAMAP" id="MF_01148">
    <property type="entry name" value="Lnt"/>
    <property type="match status" value="1"/>
</dbReference>
<organism evidence="11 12">
    <name type="scientific">Kushneria aurantia</name>
    <dbReference type="NCBI Taxonomy" id="504092"/>
    <lineage>
        <taxon>Bacteria</taxon>
        <taxon>Pseudomonadati</taxon>
        <taxon>Pseudomonadota</taxon>
        <taxon>Gammaproteobacteria</taxon>
        <taxon>Oceanospirillales</taxon>
        <taxon>Halomonadaceae</taxon>
        <taxon>Kushneria</taxon>
    </lineage>
</organism>
<dbReference type="InterPro" id="IPR004563">
    <property type="entry name" value="Apolipo_AcylTrfase"/>
</dbReference>
<evidence type="ECO:0000256" key="4">
    <source>
        <dbReference type="ARBA" id="ARBA00022679"/>
    </source>
</evidence>
<keyword evidence="12" id="KW-1185">Reference proteome</keyword>
<evidence type="ECO:0000256" key="5">
    <source>
        <dbReference type="ARBA" id="ARBA00022692"/>
    </source>
</evidence>
<keyword evidence="8 9" id="KW-0012">Acyltransferase</keyword>
<feature type="transmembrane region" description="Helical" evidence="9">
    <location>
        <begin position="101"/>
        <end position="124"/>
    </location>
</feature>
<name>A0ABV6G4M1_9GAMM</name>
<keyword evidence="7 9" id="KW-0472">Membrane</keyword>
<dbReference type="InterPro" id="IPR045378">
    <property type="entry name" value="LNT_N"/>
</dbReference>
<protein>
    <recommendedName>
        <fullName evidence="9">Apolipoprotein N-acyltransferase</fullName>
        <shortName evidence="9">ALP N-acyltransferase</shortName>
        <ecNumber evidence="9">2.3.1.269</ecNumber>
    </recommendedName>
</protein>
<feature type="domain" description="CN hydrolase" evidence="10">
    <location>
        <begin position="235"/>
        <end position="471"/>
    </location>
</feature>
<gene>
    <name evidence="9 11" type="primary">lnt</name>
    <name evidence="11" type="ORF">ACFFHW_09550</name>
</gene>
<evidence type="ECO:0000256" key="3">
    <source>
        <dbReference type="ARBA" id="ARBA00022475"/>
    </source>
</evidence>
<dbReference type="Pfam" id="PF00795">
    <property type="entry name" value="CN_hydrolase"/>
    <property type="match status" value="1"/>
</dbReference>
<evidence type="ECO:0000256" key="1">
    <source>
        <dbReference type="ARBA" id="ARBA00004651"/>
    </source>
</evidence>
<evidence type="ECO:0000313" key="12">
    <source>
        <dbReference type="Proteomes" id="UP001589814"/>
    </source>
</evidence>
<dbReference type="EC" id="2.3.1.269" evidence="9"/>
<keyword evidence="4 9" id="KW-0808">Transferase</keyword>
<accession>A0ABV6G4M1</accession>
<dbReference type="PANTHER" id="PTHR38686">
    <property type="entry name" value="APOLIPOPROTEIN N-ACYLTRANSFERASE"/>
    <property type="match status" value="1"/>
</dbReference>
<sequence length="512" mass="55209">MRRIFSTNGGGFSSRRSSRQRHPLLGHLMALLAGALTTLTFAPFDLWLLGPLTLAAFLATLQGAGAGRTALRGWLFGVGLFGSGASWVYVSIHTYGNASGVLAAALTLLFIATMALFMLVPALLYRIATPSRLDPLAFAAAWTLGEAFRSWAFTGFPWLFLGSAHVSSPLAPLAPLGGVYLLSFAVALSAGLLYRLIVHHRLWLLAPLAALWALPPLLPTLWATPGGTPVSVALVQGDLPQETKWSDEGRRNAVNTYFRLTRERAADSQLVIWPETALPMLEQQALPYLARVQSTLPADTTLITGIMQRDADGTFYNAVTTLGDQRDEYRKEHLVPFGEYLPLEGLLGPLLDIFNIPMGSVGAGPPDQPPLYANGLELGVAICYEIVYPDLVRQRALNASVLLTVSNDTWFGRSIGPLQHMQMAQLRALENNRYLLRATNNGVTAIVAPDGRITGSIERFEPGVLTGNVQAMTGLTPFTRTGSAPTLGASALLLAAAAVARLRRRQRFGSTL</sequence>
<feature type="transmembrane region" description="Helical" evidence="9">
    <location>
        <begin position="74"/>
        <end position="95"/>
    </location>
</feature>
<feature type="transmembrane region" description="Helical" evidence="9">
    <location>
        <begin position="202"/>
        <end position="222"/>
    </location>
</feature>
<feature type="transmembrane region" description="Helical" evidence="9">
    <location>
        <begin position="173"/>
        <end position="195"/>
    </location>
</feature>
<keyword evidence="6 9" id="KW-1133">Transmembrane helix</keyword>
<dbReference type="PANTHER" id="PTHR38686:SF1">
    <property type="entry name" value="APOLIPOPROTEIN N-ACYLTRANSFERASE"/>
    <property type="match status" value="1"/>
</dbReference>
<dbReference type="NCBIfam" id="TIGR00546">
    <property type="entry name" value="lnt"/>
    <property type="match status" value="1"/>
</dbReference>
<comment type="caution">
    <text evidence="11">The sequence shown here is derived from an EMBL/GenBank/DDBJ whole genome shotgun (WGS) entry which is preliminary data.</text>
</comment>
<dbReference type="RefSeq" id="WP_019951807.1">
    <property type="nucleotide sequence ID" value="NZ_JBHLVX010000040.1"/>
</dbReference>
<dbReference type="Proteomes" id="UP001589814">
    <property type="component" value="Unassembled WGS sequence"/>
</dbReference>
<dbReference type="SUPFAM" id="SSF56317">
    <property type="entry name" value="Carbon-nitrogen hydrolase"/>
    <property type="match status" value="1"/>
</dbReference>
<comment type="similarity">
    <text evidence="2 9">Belongs to the CN hydrolase family. Apolipoprotein N-acyltransferase subfamily.</text>
</comment>
<comment type="pathway">
    <text evidence="9">Protein modification; lipoprotein biosynthesis (N-acyl transfer).</text>
</comment>
<dbReference type="Pfam" id="PF20154">
    <property type="entry name" value="LNT_N"/>
    <property type="match status" value="1"/>
</dbReference>
<evidence type="ECO:0000259" key="10">
    <source>
        <dbReference type="PROSITE" id="PS50263"/>
    </source>
</evidence>
<evidence type="ECO:0000256" key="9">
    <source>
        <dbReference type="HAMAP-Rule" id="MF_01148"/>
    </source>
</evidence>
<feature type="transmembrane region" description="Helical" evidence="9">
    <location>
        <begin position="24"/>
        <end position="42"/>
    </location>
</feature>
<evidence type="ECO:0000256" key="8">
    <source>
        <dbReference type="ARBA" id="ARBA00023315"/>
    </source>
</evidence>
<dbReference type="EMBL" id="JBHLVX010000040">
    <property type="protein sequence ID" value="MFC0268224.1"/>
    <property type="molecule type" value="Genomic_DNA"/>
</dbReference>
<evidence type="ECO:0000256" key="2">
    <source>
        <dbReference type="ARBA" id="ARBA00010065"/>
    </source>
</evidence>
<dbReference type="Gene3D" id="3.60.110.10">
    <property type="entry name" value="Carbon-nitrogen hydrolase"/>
    <property type="match status" value="1"/>
</dbReference>
<comment type="subcellular location">
    <subcellularLocation>
        <location evidence="1 9">Cell membrane</location>
        <topology evidence="1 9">Multi-pass membrane protein</topology>
    </subcellularLocation>
</comment>
<proteinExistence type="inferred from homology"/>
<keyword evidence="3 9" id="KW-1003">Cell membrane</keyword>
<dbReference type="InterPro" id="IPR036526">
    <property type="entry name" value="C-N_Hydrolase_sf"/>
</dbReference>
<reference evidence="11 12" key="1">
    <citation type="submission" date="2024-09" db="EMBL/GenBank/DDBJ databases">
        <authorList>
            <person name="Sun Q."/>
            <person name="Mori K."/>
        </authorList>
    </citation>
    <scope>NUCLEOTIDE SEQUENCE [LARGE SCALE GENOMIC DNA]</scope>
    <source>
        <strain evidence="11 12">CCM 7415</strain>
    </source>
</reference>